<keyword evidence="5" id="KW-0833">Ubl conjugation pathway</keyword>
<feature type="domain" description="USP" evidence="9">
    <location>
        <begin position="223"/>
        <end position="544"/>
    </location>
</feature>
<comment type="caution">
    <text evidence="10">The sequence shown here is derived from an EMBL/GenBank/DDBJ whole genome shotgun (WGS) entry which is preliminary data.</text>
</comment>
<dbReference type="Gene3D" id="3.10.20.90">
    <property type="entry name" value="Phosphatidylinositol 3-kinase Catalytic Subunit, Chain A, domain 1"/>
    <property type="match status" value="2"/>
</dbReference>
<keyword evidence="11" id="KW-1185">Reference proteome</keyword>
<dbReference type="GO" id="GO:0006508">
    <property type="term" value="P:proteolysis"/>
    <property type="evidence" value="ECO:0007669"/>
    <property type="project" value="UniProtKB-KW"/>
</dbReference>
<dbReference type="SUPFAM" id="SSF49599">
    <property type="entry name" value="TRAF domain-like"/>
    <property type="match status" value="1"/>
</dbReference>
<evidence type="ECO:0000256" key="4">
    <source>
        <dbReference type="ARBA" id="ARBA00022670"/>
    </source>
</evidence>
<dbReference type="PROSITE" id="PS50144">
    <property type="entry name" value="MATH"/>
    <property type="match status" value="1"/>
</dbReference>
<dbReference type="FunFam" id="3.90.70.10:FF:000044">
    <property type="entry name" value="Ubiquitin carboxyl-terminal hydrolase 13"/>
    <property type="match status" value="1"/>
</dbReference>
<protein>
    <recommendedName>
        <fullName evidence="3">ubiquitinyl hydrolase 1</fullName>
        <ecNumber evidence="3">3.4.19.12</ecNumber>
    </recommendedName>
</protein>
<evidence type="ECO:0000256" key="6">
    <source>
        <dbReference type="ARBA" id="ARBA00022801"/>
    </source>
</evidence>
<organism evidence="10 11">
    <name type="scientific">Orbilia brochopaga</name>
    <dbReference type="NCBI Taxonomy" id="3140254"/>
    <lineage>
        <taxon>Eukaryota</taxon>
        <taxon>Fungi</taxon>
        <taxon>Dikarya</taxon>
        <taxon>Ascomycota</taxon>
        <taxon>Pezizomycotina</taxon>
        <taxon>Orbiliomycetes</taxon>
        <taxon>Orbiliales</taxon>
        <taxon>Orbiliaceae</taxon>
        <taxon>Orbilia</taxon>
    </lineage>
</organism>
<dbReference type="CDD" id="cd03775">
    <property type="entry name" value="MATH_Ubp21p"/>
    <property type="match status" value="1"/>
</dbReference>
<dbReference type="InterPro" id="IPR008974">
    <property type="entry name" value="TRAF-like"/>
</dbReference>
<evidence type="ECO:0000313" key="11">
    <source>
        <dbReference type="Proteomes" id="UP001375240"/>
    </source>
</evidence>
<dbReference type="Gene3D" id="2.60.210.10">
    <property type="entry name" value="Apoptosis, Tumor Necrosis Factor Receptor Associated Protein 2, Chain A"/>
    <property type="match status" value="1"/>
</dbReference>
<dbReference type="PROSITE" id="PS00972">
    <property type="entry name" value="USP_1"/>
    <property type="match status" value="1"/>
</dbReference>
<dbReference type="Gene3D" id="3.90.70.10">
    <property type="entry name" value="Cysteine proteinases"/>
    <property type="match status" value="1"/>
</dbReference>
<dbReference type="GO" id="GO:0016579">
    <property type="term" value="P:protein deubiquitination"/>
    <property type="evidence" value="ECO:0007669"/>
    <property type="project" value="InterPro"/>
</dbReference>
<keyword evidence="4" id="KW-0645">Protease</keyword>
<evidence type="ECO:0000256" key="7">
    <source>
        <dbReference type="ARBA" id="ARBA00022807"/>
    </source>
</evidence>
<dbReference type="InterPro" id="IPR038765">
    <property type="entry name" value="Papain-like_cys_pep_sf"/>
</dbReference>
<dbReference type="PROSITE" id="PS50235">
    <property type="entry name" value="USP_3"/>
    <property type="match status" value="1"/>
</dbReference>
<dbReference type="EC" id="3.4.19.12" evidence="3"/>
<dbReference type="InterPro" id="IPR001394">
    <property type="entry name" value="Peptidase_C19_UCH"/>
</dbReference>
<dbReference type="InterPro" id="IPR024729">
    <property type="entry name" value="USP7_ICP0-binding_dom"/>
</dbReference>
<dbReference type="FunFam" id="2.60.210.10:FF:000011">
    <property type="entry name" value="Ubiquitin carboxyl-terminal hydrolase 7"/>
    <property type="match status" value="1"/>
</dbReference>
<dbReference type="PANTHER" id="PTHR24006">
    <property type="entry name" value="UBIQUITIN CARBOXYL-TERMINAL HYDROLASE"/>
    <property type="match status" value="1"/>
</dbReference>
<evidence type="ECO:0000256" key="5">
    <source>
        <dbReference type="ARBA" id="ARBA00022786"/>
    </source>
</evidence>
<evidence type="ECO:0000259" key="8">
    <source>
        <dbReference type="PROSITE" id="PS50144"/>
    </source>
</evidence>
<comment type="similarity">
    <text evidence="2">Belongs to the peptidase C19 family.</text>
</comment>
<dbReference type="Pfam" id="PF00443">
    <property type="entry name" value="UCH"/>
    <property type="match status" value="1"/>
</dbReference>
<dbReference type="Proteomes" id="UP001375240">
    <property type="component" value="Unassembled WGS sequence"/>
</dbReference>
<dbReference type="GO" id="GO:0005634">
    <property type="term" value="C:nucleus"/>
    <property type="evidence" value="ECO:0007669"/>
    <property type="project" value="TreeGrafter"/>
</dbReference>
<dbReference type="GO" id="GO:0004843">
    <property type="term" value="F:cysteine-type deubiquitinase activity"/>
    <property type="evidence" value="ECO:0007669"/>
    <property type="project" value="UniProtKB-EC"/>
</dbReference>
<accession>A0AAV9URI8</accession>
<proteinExistence type="inferred from homology"/>
<gene>
    <name evidence="10" type="ORF">TWF696_007180</name>
</gene>
<evidence type="ECO:0000313" key="10">
    <source>
        <dbReference type="EMBL" id="KAK6347101.1"/>
    </source>
</evidence>
<dbReference type="Pfam" id="PF14533">
    <property type="entry name" value="USP7_C2"/>
    <property type="match status" value="1"/>
</dbReference>
<dbReference type="PROSITE" id="PS00973">
    <property type="entry name" value="USP_2"/>
    <property type="match status" value="1"/>
</dbReference>
<evidence type="ECO:0000256" key="2">
    <source>
        <dbReference type="ARBA" id="ARBA00009085"/>
    </source>
</evidence>
<evidence type="ECO:0000256" key="3">
    <source>
        <dbReference type="ARBA" id="ARBA00012759"/>
    </source>
</evidence>
<evidence type="ECO:0000259" key="9">
    <source>
        <dbReference type="PROSITE" id="PS50235"/>
    </source>
</evidence>
<reference evidence="10 11" key="1">
    <citation type="submission" date="2019-10" db="EMBL/GenBank/DDBJ databases">
        <authorList>
            <person name="Palmer J.M."/>
        </authorList>
    </citation>
    <scope>NUCLEOTIDE SEQUENCE [LARGE SCALE GENOMIC DNA]</scope>
    <source>
        <strain evidence="10 11">TWF696</strain>
    </source>
</reference>
<dbReference type="GO" id="GO:0005829">
    <property type="term" value="C:cytosol"/>
    <property type="evidence" value="ECO:0007669"/>
    <property type="project" value="TreeGrafter"/>
</dbReference>
<evidence type="ECO:0000256" key="1">
    <source>
        <dbReference type="ARBA" id="ARBA00000707"/>
    </source>
</evidence>
<dbReference type="Pfam" id="PF12436">
    <property type="entry name" value="USP7_ICP0_bdg"/>
    <property type="match status" value="1"/>
</dbReference>
<dbReference type="PANTHER" id="PTHR24006:SF644">
    <property type="entry name" value="UBIQUITIN CARBOXYL-TERMINAL HYDROLASE 7"/>
    <property type="match status" value="1"/>
</dbReference>
<dbReference type="InterPro" id="IPR002083">
    <property type="entry name" value="MATH/TRAF_dom"/>
</dbReference>
<name>A0AAV9URI8_9PEZI</name>
<dbReference type="SUPFAM" id="SSF54001">
    <property type="entry name" value="Cysteine proteinases"/>
    <property type="match status" value="1"/>
</dbReference>
<dbReference type="Pfam" id="PF22486">
    <property type="entry name" value="MATH_2"/>
    <property type="match status" value="1"/>
</dbReference>
<dbReference type="EMBL" id="JAVHNQ010000005">
    <property type="protein sequence ID" value="KAK6347101.1"/>
    <property type="molecule type" value="Genomic_DNA"/>
</dbReference>
<dbReference type="GO" id="GO:0031647">
    <property type="term" value="P:regulation of protein stability"/>
    <property type="evidence" value="ECO:0007669"/>
    <property type="project" value="TreeGrafter"/>
</dbReference>
<dbReference type="AlphaFoldDB" id="A0AAV9URI8"/>
<dbReference type="InterPro" id="IPR028889">
    <property type="entry name" value="USP"/>
</dbReference>
<dbReference type="InterPro" id="IPR029346">
    <property type="entry name" value="USP_C"/>
</dbReference>
<dbReference type="CDD" id="cd02659">
    <property type="entry name" value="peptidase_C19C"/>
    <property type="match status" value="1"/>
</dbReference>
<sequence length="1130" mass="130871">MEEPLDDHDMMMDSELDDKDLKDVAIIDTPTEADKLEPEEKEPPIKADDHEEMIKRHLPKFPDLETIAEGHFTWEIESWSTLPKRITGPVFHVGDTPWRILFFPHGNNADYASLYLEHGFQDKPPEDWYRCVQFALVLWNPNDPTIYFPHHAHHRFQLEEADWGFTRFYELRKLRLKDADKERSMVEDDRANITAYVRIVKDPTGVLWHNFVNYDSKKETGYVGLKNQGATCYLNSLIQSLYFTKAFRKAVYQIPTENEKTDNSALTLQRLFYLLETSNDALGTNELTKSFGWETKHIFEQQDVQELCRVLMEKLEEKMKGSDAENALAKMFVGKTKTYISCINISFESSRIEEYWDIQLTVRGKKNLDESFRDYIAYETLEGENKYFAEGHGLQEAKKGVIFESFPPVLHVHLKRFDYDFMRDAITKVNDLYEFPEEFDAAPYLSEDADKSEPYEYVLHGVLVHSGDFNAGHYYAFIKPDAGGKWFKFDDDRVTPATIKEVLDDNFGGEIPNAQFLGPVRNPYTRTMSLKRSMSAYMLVYIRKTRMNDILPKEDYPAPAHLQTRLDEEKALRDQKRKEREESHLYMFAKVITNEQFKAHQGFDLAMWDLSDIPSAPKQYRVLKTSTLESFIKLIANDIGQPPEKIRLWIMVNRQNKTLRPDHPLSNLDMTMEEAGGKYGIRGQEFKLWCEVASGPDAAKVNWLESYTYNSDVQSLLFLKHFDAEAQTLRGVTHVYMKKHDKVSELNAVILNEMGWPSNTGLKIWEEIKPSMIEPMKPKQTFAQAEIQDGDIICFQRQLTDKESNAKVPPGGYADAKEFYDFLLNRIVMRFLPKRAMGENGTFDLELNRRLVYDQFAAKIGEHLGVPPTHLRFTTVASNTGLPTRSVVKRGNNVLSLAQMLQSSYMQSVRPDALYYEILDMSLSELETKKMIKLNWLSEGITKEETIEVLAPKNGTLQDVIELLQKKINIPDEDVEKVHIWESHNHKYYKDLNIDYSVASIQEYVTLYGDLETEESVVTDPTNETAIRCFHFYKESSKTHGAPFRFVVKKGEIFKETKLRLQKRTGLKGKNFEKIKFAVVRRASYSKPVYLNDEDILSDVAGDPDDILGLDHADKPRTGFFGKEQSIFIR</sequence>
<dbReference type="InterPro" id="IPR018200">
    <property type="entry name" value="USP_CS"/>
</dbReference>
<comment type="catalytic activity">
    <reaction evidence="1">
        <text>Thiol-dependent hydrolysis of ester, thioester, amide, peptide and isopeptide bonds formed by the C-terminal Gly of ubiquitin (a 76-residue protein attached to proteins as an intracellular targeting signal).</text>
        <dbReference type="EC" id="3.4.19.12"/>
    </reaction>
</comment>
<feature type="domain" description="MATH" evidence="8">
    <location>
        <begin position="69"/>
        <end position="197"/>
    </location>
</feature>
<dbReference type="InterPro" id="IPR050164">
    <property type="entry name" value="Peptidase_C19"/>
</dbReference>
<dbReference type="SMART" id="SM00061">
    <property type="entry name" value="MATH"/>
    <property type="match status" value="1"/>
</dbReference>
<keyword evidence="7" id="KW-0788">Thiol protease</keyword>
<keyword evidence="6" id="KW-0378">Hydrolase</keyword>